<dbReference type="Proteomes" id="UP000788262">
    <property type="component" value="Unassembled WGS sequence"/>
</dbReference>
<dbReference type="EMBL" id="JAFFZS010000029">
    <property type="protein sequence ID" value="MBN0047793.1"/>
    <property type="molecule type" value="Genomic_DNA"/>
</dbReference>
<organism evidence="2 3">
    <name type="scientific">Streptomyces actuosus</name>
    <dbReference type="NCBI Taxonomy" id="1885"/>
    <lineage>
        <taxon>Bacteria</taxon>
        <taxon>Bacillati</taxon>
        <taxon>Actinomycetota</taxon>
        <taxon>Actinomycetes</taxon>
        <taxon>Kitasatosporales</taxon>
        <taxon>Streptomycetaceae</taxon>
        <taxon>Streptomyces</taxon>
    </lineage>
</organism>
<evidence type="ECO:0000313" key="3">
    <source>
        <dbReference type="Proteomes" id="UP000788262"/>
    </source>
</evidence>
<feature type="region of interest" description="Disordered" evidence="1">
    <location>
        <begin position="75"/>
        <end position="104"/>
    </location>
</feature>
<name>A0ABS2VXC1_STRAS</name>
<evidence type="ECO:0000313" key="2">
    <source>
        <dbReference type="EMBL" id="MBN0047793.1"/>
    </source>
</evidence>
<protein>
    <submittedName>
        <fullName evidence="2">Uncharacterized protein</fullName>
    </submittedName>
</protein>
<keyword evidence="3" id="KW-1185">Reference proteome</keyword>
<proteinExistence type="predicted"/>
<accession>A0ABS2VXC1</accession>
<evidence type="ECO:0000256" key="1">
    <source>
        <dbReference type="SAM" id="MobiDB-lite"/>
    </source>
</evidence>
<comment type="caution">
    <text evidence="2">The sequence shown here is derived from an EMBL/GenBank/DDBJ whole genome shotgun (WGS) entry which is preliminary data.</text>
</comment>
<dbReference type="RefSeq" id="WP_205385921.1">
    <property type="nucleotide sequence ID" value="NZ_JAFFZS010000029.1"/>
</dbReference>
<gene>
    <name evidence="2" type="ORF">JS756_27520</name>
</gene>
<sequence length="104" mass="10625">MGGAGRTTRAPVVLGASGNRRAALYGGDLQEAEAPWLRDQLSGIAALPAADEDDPGVQGLFLLTHEVDQPVEWQVRDGGSTSSPVTNGTGTWGPSEAVPGAASR</sequence>
<reference evidence="2 3" key="1">
    <citation type="submission" date="2021-02" db="EMBL/GenBank/DDBJ databases">
        <title>Whole genome sequencing of Streptomyces actuosus VRA1.</title>
        <authorList>
            <person name="Sen G."/>
            <person name="Sen A."/>
        </authorList>
    </citation>
    <scope>NUCLEOTIDE SEQUENCE [LARGE SCALE GENOMIC DNA]</scope>
    <source>
        <strain evidence="2 3">VRA1</strain>
    </source>
</reference>
<feature type="compositionally biased region" description="Polar residues" evidence="1">
    <location>
        <begin position="79"/>
        <end position="89"/>
    </location>
</feature>